<keyword evidence="2" id="KW-0812">Transmembrane</keyword>
<feature type="domain" description="YhaN AAA" evidence="3">
    <location>
        <begin position="1"/>
        <end position="182"/>
    </location>
</feature>
<keyword evidence="2" id="KW-1133">Transmembrane helix</keyword>
<feature type="transmembrane region" description="Helical" evidence="2">
    <location>
        <begin position="466"/>
        <end position="483"/>
    </location>
</feature>
<accession>A0A1G9R4Q2</accession>
<dbReference type="AlphaFoldDB" id="A0A1G9R4Q2"/>
<reference evidence="4 5" key="1">
    <citation type="submission" date="2016-10" db="EMBL/GenBank/DDBJ databases">
        <authorList>
            <person name="de Groot N.N."/>
        </authorList>
    </citation>
    <scope>NUCLEOTIDE SEQUENCE [LARGE SCALE GENOMIC DNA]</scope>
    <source>
        <strain evidence="4 5">DSM 16981</strain>
    </source>
</reference>
<dbReference type="SUPFAM" id="SSF52540">
    <property type="entry name" value="P-loop containing nucleoside triphosphate hydrolases"/>
    <property type="match status" value="1"/>
</dbReference>
<dbReference type="EMBL" id="FNHQ01000002">
    <property type="protein sequence ID" value="SDM18193.1"/>
    <property type="molecule type" value="Genomic_DNA"/>
</dbReference>
<evidence type="ECO:0000313" key="4">
    <source>
        <dbReference type="EMBL" id="SDM18193.1"/>
    </source>
</evidence>
<feature type="coiled-coil region" evidence="1">
    <location>
        <begin position="620"/>
        <end position="647"/>
    </location>
</feature>
<evidence type="ECO:0000256" key="1">
    <source>
        <dbReference type="SAM" id="Coils"/>
    </source>
</evidence>
<feature type="coiled-coil region" evidence="1">
    <location>
        <begin position="260"/>
        <end position="290"/>
    </location>
</feature>
<dbReference type="STRING" id="349095.SAMN05660299_00396"/>
<organism evidence="4 5">
    <name type="scientific">Megasphaera paucivorans</name>
    <dbReference type="NCBI Taxonomy" id="349095"/>
    <lineage>
        <taxon>Bacteria</taxon>
        <taxon>Bacillati</taxon>
        <taxon>Bacillota</taxon>
        <taxon>Negativicutes</taxon>
        <taxon>Veillonellales</taxon>
        <taxon>Veillonellaceae</taxon>
        <taxon>Megasphaera</taxon>
    </lineage>
</organism>
<proteinExistence type="predicted"/>
<dbReference type="PANTHER" id="PTHR41259:SF1">
    <property type="entry name" value="DOUBLE-STRAND BREAK REPAIR RAD50 ATPASE, PUTATIVE-RELATED"/>
    <property type="match status" value="1"/>
</dbReference>
<dbReference type="Pfam" id="PF13514">
    <property type="entry name" value="AAA_27"/>
    <property type="match status" value="1"/>
</dbReference>
<protein>
    <submittedName>
        <fullName evidence="4">Uncharacterized protein YhaN</fullName>
    </submittedName>
</protein>
<dbReference type="Gene3D" id="3.40.50.300">
    <property type="entry name" value="P-loop containing nucleotide triphosphate hydrolases"/>
    <property type="match status" value="2"/>
</dbReference>
<dbReference type="OrthoDB" id="9764467at2"/>
<keyword evidence="1" id="KW-0175">Coiled coil</keyword>
<dbReference type="PANTHER" id="PTHR41259">
    <property type="entry name" value="DOUBLE-STRAND BREAK REPAIR RAD50 ATPASE, PUTATIVE-RELATED"/>
    <property type="match status" value="1"/>
</dbReference>
<sequence>MKIIQMDLEDFGIYHNITWNPPENGLIVMHGHNESGKTTLMKYVRSMFFGYLRGDWQGLYGHMDIRRMNGREYRIYRNEKESYISTGDDTMHEEPSTLWWHGLDRQTYDKIFAMGLEDLQGFKILSNDEVRSHFFSVEGGVRMGVTRRDLIRLMGELLVASPQGKKTVNVLLNEQKEYDQHIYSLAYEESEFADLQAKEQETHEEENRIRISITETKHQIEKISMPIAAWEVYKRGQDALVQMQALSEVSQFPENGAQRWNELETKIGEIDDQIKQLEEASQKNSAYKEEWNRWIACGSQLENLFRQIPQWKQGEEEIANSQQKEASWKLEIEQLKKSMNGWTGGSEISRVVDWETGQAVATDVALYRQEQEKWEASRPKNVGVELPADDKGTPERTKEEWQEIGSAVNHIQQDLIEQDKVKEQLTWLQEEPAETSRAFLWFGGLLILAAAVLAVGVILYGLDQTAGYIGSGVCGVLAVGAFWKQNTRTNRAPEKIGELKGRLEYLHGHISALAEKAGITVSEDSDKIAWDTRLDEVRKQYMEWKTRETKGEWEKQQQVIYDSMVKKWQDDGKVCRRNLEDSEQRWSKWRQISGLMNLEAAQVPAAKDCWEKWSTITKEYQDWMEQKENWKKIISQLRDDAEQVFREIHVSETVTPQSIETMYRRWQDIRIQAEVAKEQDKQQQDREEQIARWIKDKEIRVHQQRELMQAAGARSEGDFRSKILKFRQFHQYKEVYEQSEAHIRLIAKNDKNLSDLRRELKVHDMKYWKQQISQCESLIAEAEKQMAAVAERRGSIVERLSQMAKSDTYSKMLQEKENRKTILDGKIDVWLTMMYAQYILGEAQTYYEKVRQPLVIRNAGDYLRLMTQGRYTLQATFDGRQLFAIDENQRRIPEKQWSSGLGDQIYLAIRIGLAMAFAQQIEPMPLILDDILVRFDEQRQKEAMHFLADLGKKEQIFLFTCSNETREIAQQVQQELSGETDTVHLFEIEQGIINPA</sequence>
<dbReference type="Proteomes" id="UP000199309">
    <property type="component" value="Unassembled WGS sequence"/>
</dbReference>
<keyword evidence="2" id="KW-0472">Membrane</keyword>
<dbReference type="RefSeq" id="WP_091647697.1">
    <property type="nucleotide sequence ID" value="NZ_FNHQ01000002.1"/>
</dbReference>
<dbReference type="InterPro" id="IPR038734">
    <property type="entry name" value="YhaN_AAA"/>
</dbReference>
<keyword evidence="5" id="KW-1185">Reference proteome</keyword>
<evidence type="ECO:0000313" key="5">
    <source>
        <dbReference type="Proteomes" id="UP000199309"/>
    </source>
</evidence>
<gene>
    <name evidence="4" type="ORF">SAMN05660299_00396</name>
</gene>
<dbReference type="InterPro" id="IPR027417">
    <property type="entry name" value="P-loop_NTPase"/>
</dbReference>
<name>A0A1G9R4Q2_9FIRM</name>
<feature type="transmembrane region" description="Helical" evidence="2">
    <location>
        <begin position="438"/>
        <end position="460"/>
    </location>
</feature>
<feature type="coiled-coil region" evidence="1">
    <location>
        <begin position="765"/>
        <end position="792"/>
    </location>
</feature>
<evidence type="ECO:0000259" key="3">
    <source>
        <dbReference type="Pfam" id="PF13514"/>
    </source>
</evidence>
<evidence type="ECO:0000256" key="2">
    <source>
        <dbReference type="SAM" id="Phobius"/>
    </source>
</evidence>